<dbReference type="OrthoDB" id="10054471at2759"/>
<feature type="region of interest" description="Disordered" evidence="1">
    <location>
        <begin position="485"/>
        <end position="534"/>
    </location>
</feature>
<evidence type="ECO:0000256" key="1">
    <source>
        <dbReference type="SAM" id="MobiDB-lite"/>
    </source>
</evidence>
<dbReference type="STRING" id="56216.A0A1A6GX22"/>
<reference evidence="2 3" key="1">
    <citation type="submission" date="2016-06" db="EMBL/GenBank/DDBJ databases">
        <title>The Draft Genome Sequence and Annotation of the Desert Woodrat Neotoma lepida.</title>
        <authorList>
            <person name="Campbell M."/>
            <person name="Oakeson K.F."/>
            <person name="Yandell M."/>
            <person name="Halpert J.R."/>
            <person name="Dearing D."/>
        </authorList>
    </citation>
    <scope>NUCLEOTIDE SEQUENCE [LARGE SCALE GENOMIC DNA]</scope>
    <source>
        <strain evidence="2">417</strain>
        <tissue evidence="2">Liver</tissue>
    </source>
</reference>
<keyword evidence="3" id="KW-1185">Reference proteome</keyword>
<name>A0A1A6GX22_NEOLE</name>
<feature type="compositionally biased region" description="Polar residues" evidence="1">
    <location>
        <begin position="804"/>
        <end position="816"/>
    </location>
</feature>
<organism evidence="2 3">
    <name type="scientific">Neotoma lepida</name>
    <name type="common">Desert woodrat</name>
    <dbReference type="NCBI Taxonomy" id="56216"/>
    <lineage>
        <taxon>Eukaryota</taxon>
        <taxon>Metazoa</taxon>
        <taxon>Chordata</taxon>
        <taxon>Craniata</taxon>
        <taxon>Vertebrata</taxon>
        <taxon>Euteleostomi</taxon>
        <taxon>Mammalia</taxon>
        <taxon>Eutheria</taxon>
        <taxon>Euarchontoglires</taxon>
        <taxon>Glires</taxon>
        <taxon>Rodentia</taxon>
        <taxon>Myomorpha</taxon>
        <taxon>Muroidea</taxon>
        <taxon>Cricetidae</taxon>
        <taxon>Neotominae</taxon>
        <taxon>Neotoma</taxon>
    </lineage>
</organism>
<dbReference type="GO" id="GO:0010569">
    <property type="term" value="P:regulation of double-strand break repair via homologous recombination"/>
    <property type="evidence" value="ECO:0007669"/>
    <property type="project" value="InterPro"/>
</dbReference>
<dbReference type="AlphaFoldDB" id="A0A1A6GX22"/>
<feature type="region of interest" description="Disordered" evidence="1">
    <location>
        <begin position="639"/>
        <end position="664"/>
    </location>
</feature>
<feature type="compositionally biased region" description="Low complexity" evidence="1">
    <location>
        <begin position="1"/>
        <end position="12"/>
    </location>
</feature>
<accession>A0A1A6GX22</accession>
<feature type="compositionally biased region" description="Basic and acidic residues" evidence="1">
    <location>
        <begin position="776"/>
        <end position="801"/>
    </location>
</feature>
<feature type="compositionally biased region" description="Polar residues" evidence="1">
    <location>
        <begin position="717"/>
        <end position="753"/>
    </location>
</feature>
<dbReference type="EMBL" id="LZPO01066644">
    <property type="protein sequence ID" value="OBS69897.1"/>
    <property type="molecule type" value="Genomic_DNA"/>
</dbReference>
<comment type="caution">
    <text evidence="2">The sequence shown here is derived from an EMBL/GenBank/DDBJ whole genome shotgun (WGS) entry which is preliminary data.</text>
</comment>
<dbReference type="GO" id="GO:0007130">
    <property type="term" value="P:synaptonemal complex assembly"/>
    <property type="evidence" value="ECO:0007669"/>
    <property type="project" value="TreeGrafter"/>
</dbReference>
<sequence>MDVSSNSDASSSYGNVQNGNSYMFEASSRQTDNSSDVRDASQVHTHNSDLSFMPTANAASGNGDLFSVTYLRSILSLSSISAALPSQNNPGSSTVIISKHIKDPRLVKREQSMRKKNNSAGFPVDAVNNCSDATCFKFSYESSHCQTHNMGSKDYGCTASSKIAITEQCKEQNSFTFPCYLPNVCSDVGKQKYNEENAQRAQKEDNIPVLTEQSNKSQTSCESGKNTPSFVVFDLKAVYKDGYALFPVQKKRSLNEYMQNTGMMGTFISPEDSSKHVVKQISSKETVNFMNKTKSSPIENCITLHEEHKECEILNPLRGNCEKIPVTHKLQMPTSPISTTEDANEPDHAALELGCNLSPNTESLSQKHPQYSLEHKGNIHTDFALARGLIELKAVQNNQNFINITKQLIDRVISSSAIDVSLDSSGCDIVGECMYIQRENENEAVSLYNLQKDFRGSSHINDDEQDHSLSSDAELSSHLSLKVNLQEQRDNGNPTEAKDKDIWGKKGRPAKTASTESEDSMAAIKQRHAPNDGRSVEHLVSTFPEMEGLVKHGISDGEIDTGKDKLQDLHQLVNENSVLQSFELGSEIEVELECNDASLFQQDMHSHGNVLCEEFELYEALKSRIDWEGLFGNSNEEMDTSSFARREGTDPHHSTDSNCISFPSQKDKRELHSPVLLPDLQLKDSFYKHVTEPTEPEANKEKAFGFSIYSQPSGENSGFSCENKFGNSVQESGHVSKSGLSYPSNSSHNTHMSHISGKPDSDSLSTLPSNVTVINDKSKCPKKPKPDFDDNRNKKDMESRSSKRNVQASSRGQNIPHNLREHETHEKRTRHDS</sequence>
<dbReference type="GO" id="GO:0005634">
    <property type="term" value="C:nucleus"/>
    <property type="evidence" value="ECO:0007669"/>
    <property type="project" value="TreeGrafter"/>
</dbReference>
<proteinExistence type="predicted"/>
<feature type="compositionally biased region" description="Basic and acidic residues" evidence="1">
    <location>
        <begin position="818"/>
        <end position="833"/>
    </location>
</feature>
<evidence type="ECO:0000313" key="2">
    <source>
        <dbReference type="EMBL" id="OBS69897.1"/>
    </source>
</evidence>
<dbReference type="InterPro" id="IPR026616">
    <property type="entry name" value="TEX15"/>
</dbReference>
<dbReference type="GO" id="GO:0007140">
    <property type="term" value="P:male meiotic nuclear division"/>
    <property type="evidence" value="ECO:0007669"/>
    <property type="project" value="InterPro"/>
</dbReference>
<feature type="compositionally biased region" description="Polar residues" evidence="1">
    <location>
        <begin position="485"/>
        <end position="494"/>
    </location>
</feature>
<feature type="region of interest" description="Disordered" evidence="1">
    <location>
        <begin position="1"/>
        <end position="20"/>
    </location>
</feature>
<gene>
    <name evidence="2" type="ORF">A6R68_01561</name>
</gene>
<feature type="compositionally biased region" description="Basic and acidic residues" evidence="1">
    <location>
        <begin position="644"/>
        <end position="655"/>
    </location>
</feature>
<dbReference type="PANTHER" id="PTHR22380:SF1">
    <property type="entry name" value="TESTIS-EXPRESSED PROTEIN 15"/>
    <property type="match status" value="1"/>
</dbReference>
<protein>
    <submittedName>
        <fullName evidence="2">Uncharacterized protein</fullName>
    </submittedName>
</protein>
<feature type="compositionally biased region" description="Polar residues" evidence="1">
    <location>
        <begin position="762"/>
        <end position="773"/>
    </location>
</feature>
<dbReference type="PANTHER" id="PTHR22380">
    <property type="entry name" value="TESTIS-EXPRESSED PROTEIN 15"/>
    <property type="match status" value="1"/>
</dbReference>
<feature type="region of interest" description="Disordered" evidence="1">
    <location>
        <begin position="717"/>
        <end position="833"/>
    </location>
</feature>
<evidence type="ECO:0000313" key="3">
    <source>
        <dbReference type="Proteomes" id="UP000092124"/>
    </source>
</evidence>
<dbReference type="Proteomes" id="UP000092124">
    <property type="component" value="Unassembled WGS sequence"/>
</dbReference>